<protein>
    <submittedName>
        <fullName evidence="9">ABC transporter permease</fullName>
    </submittedName>
</protein>
<evidence type="ECO:0000259" key="8">
    <source>
        <dbReference type="PROSITE" id="PS50928"/>
    </source>
</evidence>
<dbReference type="RefSeq" id="WP_220209769.1">
    <property type="nucleotide sequence ID" value="NZ_BNJK01000002.1"/>
</dbReference>
<dbReference type="PROSITE" id="PS50928">
    <property type="entry name" value="ABC_TM1"/>
    <property type="match status" value="1"/>
</dbReference>
<feature type="transmembrane region" description="Helical" evidence="7">
    <location>
        <begin position="105"/>
        <end position="128"/>
    </location>
</feature>
<evidence type="ECO:0000256" key="7">
    <source>
        <dbReference type="RuleBase" id="RU363032"/>
    </source>
</evidence>
<keyword evidence="2 7" id="KW-0813">Transport</keyword>
<evidence type="ECO:0000256" key="1">
    <source>
        <dbReference type="ARBA" id="ARBA00004651"/>
    </source>
</evidence>
<comment type="caution">
    <text evidence="9">The sequence shown here is derived from an EMBL/GenBank/DDBJ whole genome shotgun (WGS) entry which is preliminary data.</text>
</comment>
<gene>
    <name evidence="9" type="ORF">KSF_091560</name>
</gene>
<evidence type="ECO:0000313" key="9">
    <source>
        <dbReference type="EMBL" id="GHO99108.1"/>
    </source>
</evidence>
<evidence type="ECO:0000313" key="10">
    <source>
        <dbReference type="Proteomes" id="UP000597444"/>
    </source>
</evidence>
<dbReference type="PANTHER" id="PTHR30465">
    <property type="entry name" value="INNER MEMBRANE ABC TRANSPORTER"/>
    <property type="match status" value="1"/>
</dbReference>
<dbReference type="PANTHER" id="PTHR30465:SF55">
    <property type="entry name" value="OLIGOPEPTIDE ABC TRANSPORTER, PERMEASE PROTEIN"/>
    <property type="match status" value="1"/>
</dbReference>
<dbReference type="CDD" id="cd06261">
    <property type="entry name" value="TM_PBP2"/>
    <property type="match status" value="1"/>
</dbReference>
<keyword evidence="4 7" id="KW-0812">Transmembrane</keyword>
<feature type="transmembrane region" description="Helical" evidence="7">
    <location>
        <begin position="12"/>
        <end position="32"/>
    </location>
</feature>
<keyword evidence="5 7" id="KW-1133">Transmembrane helix</keyword>
<dbReference type="InterPro" id="IPR000515">
    <property type="entry name" value="MetI-like"/>
</dbReference>
<keyword evidence="6 7" id="KW-0472">Membrane</keyword>
<evidence type="ECO:0000256" key="3">
    <source>
        <dbReference type="ARBA" id="ARBA00022475"/>
    </source>
</evidence>
<keyword evidence="10" id="KW-1185">Reference proteome</keyword>
<sequence length="333" mass="37100">MGFVQYFVKRLATYLAVLFIGITITFFLPRFMPSNPIDNYIAQMQSQAGQTLTPEATQKLRSSLEELYGLKGDLFSQYLTYLKRVFLSFDFGPSLSSYPRPVSEMIFAALPWTIGLLITTTFFAWLLGNLIGLMAGYYHNKRAATALEVIGVILYPIPYYILALTLILLLAFVWPIFPLSPTFPPGGFSFDMVGIILYNSVLPALTLVLAGFGWNILSMKSLAYATKEEAYVTFARLKGTPDWTRMTSYVFRNAMLPQITALVLSIGTIFNGALITEILFSYPGLGLLMRTAAGSGDYNLLYGAITMSIIAVATAGLILDLIYPLFDPRIRYR</sequence>
<feature type="transmembrane region" description="Helical" evidence="7">
    <location>
        <begin position="196"/>
        <end position="217"/>
    </location>
</feature>
<dbReference type="InterPro" id="IPR035906">
    <property type="entry name" value="MetI-like_sf"/>
</dbReference>
<dbReference type="AlphaFoldDB" id="A0A8J3IRQ5"/>
<evidence type="ECO:0000256" key="6">
    <source>
        <dbReference type="ARBA" id="ARBA00023136"/>
    </source>
</evidence>
<dbReference type="Pfam" id="PF19300">
    <property type="entry name" value="BPD_transp_1_N"/>
    <property type="match status" value="1"/>
</dbReference>
<evidence type="ECO:0000256" key="2">
    <source>
        <dbReference type="ARBA" id="ARBA00022448"/>
    </source>
</evidence>
<reference evidence="9" key="1">
    <citation type="submission" date="2020-10" db="EMBL/GenBank/DDBJ databases">
        <title>Taxonomic study of unclassified bacteria belonging to the class Ktedonobacteria.</title>
        <authorList>
            <person name="Yabe S."/>
            <person name="Wang C.M."/>
            <person name="Zheng Y."/>
            <person name="Sakai Y."/>
            <person name="Cavaletti L."/>
            <person name="Monciardini P."/>
            <person name="Donadio S."/>
        </authorList>
    </citation>
    <scope>NUCLEOTIDE SEQUENCE</scope>
    <source>
        <strain evidence="9">ID150040</strain>
    </source>
</reference>
<organism evidence="9 10">
    <name type="scientific">Reticulibacter mediterranei</name>
    <dbReference type="NCBI Taxonomy" id="2778369"/>
    <lineage>
        <taxon>Bacteria</taxon>
        <taxon>Bacillati</taxon>
        <taxon>Chloroflexota</taxon>
        <taxon>Ktedonobacteria</taxon>
        <taxon>Ktedonobacterales</taxon>
        <taxon>Reticulibacteraceae</taxon>
        <taxon>Reticulibacter</taxon>
    </lineage>
</organism>
<dbReference type="InterPro" id="IPR045621">
    <property type="entry name" value="BPD_transp_1_N"/>
</dbReference>
<comment type="subcellular location">
    <subcellularLocation>
        <location evidence="1 7">Cell membrane</location>
        <topology evidence="1 7">Multi-pass membrane protein</topology>
    </subcellularLocation>
</comment>
<feature type="transmembrane region" description="Helical" evidence="7">
    <location>
        <begin position="149"/>
        <end position="176"/>
    </location>
</feature>
<dbReference type="Pfam" id="PF00528">
    <property type="entry name" value="BPD_transp_1"/>
    <property type="match status" value="1"/>
</dbReference>
<comment type="similarity">
    <text evidence="7">Belongs to the binding-protein-dependent transport system permease family.</text>
</comment>
<feature type="transmembrane region" description="Helical" evidence="7">
    <location>
        <begin position="300"/>
        <end position="323"/>
    </location>
</feature>
<dbReference type="Proteomes" id="UP000597444">
    <property type="component" value="Unassembled WGS sequence"/>
</dbReference>
<feature type="domain" description="ABC transmembrane type-1" evidence="8">
    <location>
        <begin position="110"/>
        <end position="323"/>
    </location>
</feature>
<keyword evidence="3" id="KW-1003">Cell membrane</keyword>
<feature type="transmembrane region" description="Helical" evidence="7">
    <location>
        <begin position="259"/>
        <end position="280"/>
    </location>
</feature>
<dbReference type="Gene3D" id="1.10.3720.10">
    <property type="entry name" value="MetI-like"/>
    <property type="match status" value="1"/>
</dbReference>
<dbReference type="EMBL" id="BNJK01000002">
    <property type="protein sequence ID" value="GHO99108.1"/>
    <property type="molecule type" value="Genomic_DNA"/>
</dbReference>
<proteinExistence type="inferred from homology"/>
<accession>A0A8J3IRQ5</accession>
<evidence type="ECO:0000256" key="5">
    <source>
        <dbReference type="ARBA" id="ARBA00022989"/>
    </source>
</evidence>
<dbReference type="GO" id="GO:0055085">
    <property type="term" value="P:transmembrane transport"/>
    <property type="evidence" value="ECO:0007669"/>
    <property type="project" value="InterPro"/>
</dbReference>
<dbReference type="SUPFAM" id="SSF161098">
    <property type="entry name" value="MetI-like"/>
    <property type="match status" value="1"/>
</dbReference>
<evidence type="ECO:0000256" key="4">
    <source>
        <dbReference type="ARBA" id="ARBA00022692"/>
    </source>
</evidence>
<dbReference type="GO" id="GO:0005886">
    <property type="term" value="C:plasma membrane"/>
    <property type="evidence" value="ECO:0007669"/>
    <property type="project" value="UniProtKB-SubCell"/>
</dbReference>
<name>A0A8J3IRQ5_9CHLR</name>